<evidence type="ECO:0000256" key="1">
    <source>
        <dbReference type="SAM" id="SignalP"/>
    </source>
</evidence>
<dbReference type="EMBL" id="JAAIJQ010000122">
    <property type="protein sequence ID" value="NEV64906.1"/>
    <property type="molecule type" value="Genomic_DNA"/>
</dbReference>
<organism evidence="2 3">
    <name type="scientific">Thiorhodococcus minor</name>
    <dbReference type="NCBI Taxonomy" id="57489"/>
    <lineage>
        <taxon>Bacteria</taxon>
        <taxon>Pseudomonadati</taxon>
        <taxon>Pseudomonadota</taxon>
        <taxon>Gammaproteobacteria</taxon>
        <taxon>Chromatiales</taxon>
        <taxon>Chromatiaceae</taxon>
        <taxon>Thiorhodococcus</taxon>
    </lineage>
</organism>
<keyword evidence="1" id="KW-0732">Signal</keyword>
<feature type="chain" id="PRO_5026748057" description="Spondin domain-containing protein" evidence="1">
    <location>
        <begin position="28"/>
        <end position="230"/>
    </location>
</feature>
<reference evidence="2 3" key="1">
    <citation type="submission" date="2020-02" db="EMBL/GenBank/DDBJ databases">
        <title>Genome sequences of Thiorhodococcus mannitoliphagus and Thiorhodococcus minor, purple sulfur photosynthetic bacteria in the gammaproteobacterial family, Chromatiaceae.</title>
        <authorList>
            <person name="Aviles F.A."/>
            <person name="Meyer T.E."/>
            <person name="Kyndt J.A."/>
        </authorList>
    </citation>
    <scope>NUCLEOTIDE SEQUENCE [LARGE SCALE GENOMIC DNA]</scope>
    <source>
        <strain evidence="2 3">DSM 11518</strain>
    </source>
</reference>
<keyword evidence="3" id="KW-1185">Reference proteome</keyword>
<sequence length="230" mass="23931">MSQPRAIPTITAALASLLSLASVQVNADNDRRRSEVQDVDVRITNLTQGTLFTPALVVAHRRASDVLFTPGGAPSDALAALAEGGDTEPLRDLLESDDRVWSTAEADAPLGPGESVTIRLAAVPARSAVSLAAMLLPTNDGFVAVQGLRIPSGRFASSTWAEGYDAGSEPNDELCANIPGPDCNGVGGSPDAGGEGYVHIHSGIHGIGDLEPSLYDWRNPVARVEVTRAD</sequence>
<dbReference type="InterPro" id="IPR009465">
    <property type="entry name" value="Spondin_N"/>
</dbReference>
<dbReference type="RefSeq" id="WP_164456117.1">
    <property type="nucleotide sequence ID" value="NZ_JAAIJQ010000122.1"/>
</dbReference>
<gene>
    <name evidence="2" type="ORF">G3446_24080</name>
</gene>
<evidence type="ECO:0008006" key="4">
    <source>
        <dbReference type="Google" id="ProtNLM"/>
    </source>
</evidence>
<name>A0A6M0K546_9GAMM</name>
<comment type="caution">
    <text evidence="2">The sequence shown here is derived from an EMBL/GenBank/DDBJ whole genome shotgun (WGS) entry which is preliminary data.</text>
</comment>
<dbReference type="Gene3D" id="2.60.40.2130">
    <property type="entry name" value="F-spondin domain"/>
    <property type="match status" value="1"/>
</dbReference>
<dbReference type="AlphaFoldDB" id="A0A6M0K546"/>
<protein>
    <recommendedName>
        <fullName evidence="4">Spondin domain-containing protein</fullName>
    </recommendedName>
</protein>
<proteinExistence type="predicted"/>
<dbReference type="InterPro" id="IPR038678">
    <property type="entry name" value="Spondin_N_sf"/>
</dbReference>
<evidence type="ECO:0000313" key="2">
    <source>
        <dbReference type="EMBL" id="NEV64906.1"/>
    </source>
</evidence>
<dbReference type="NCBIfam" id="NF038123">
    <property type="entry name" value="NF038123_dom"/>
    <property type="match status" value="1"/>
</dbReference>
<evidence type="ECO:0000313" key="3">
    <source>
        <dbReference type="Proteomes" id="UP000483379"/>
    </source>
</evidence>
<dbReference type="Proteomes" id="UP000483379">
    <property type="component" value="Unassembled WGS sequence"/>
</dbReference>
<feature type="signal peptide" evidence="1">
    <location>
        <begin position="1"/>
        <end position="27"/>
    </location>
</feature>
<accession>A0A6M0K546</accession>